<dbReference type="EMBL" id="JBCLVG010000001">
    <property type="protein sequence ID" value="MEN1945962.1"/>
    <property type="molecule type" value="Genomic_DNA"/>
</dbReference>
<evidence type="ECO:0000256" key="1">
    <source>
        <dbReference type="SAM" id="MobiDB-lite"/>
    </source>
</evidence>
<keyword evidence="2" id="KW-1133">Transmembrane helix</keyword>
<dbReference type="Proteomes" id="UP001425155">
    <property type="component" value="Unassembled WGS sequence"/>
</dbReference>
<feature type="transmembrane region" description="Helical" evidence="2">
    <location>
        <begin position="449"/>
        <end position="475"/>
    </location>
</feature>
<feature type="compositionally biased region" description="Low complexity" evidence="1">
    <location>
        <begin position="149"/>
        <end position="163"/>
    </location>
</feature>
<organism evidence="3 4">
    <name type="scientific">Leifsonia stereocauli</name>
    <dbReference type="NCBI Taxonomy" id="3134136"/>
    <lineage>
        <taxon>Bacteria</taxon>
        <taxon>Bacillati</taxon>
        <taxon>Actinomycetota</taxon>
        <taxon>Actinomycetes</taxon>
        <taxon>Micrococcales</taxon>
        <taxon>Microbacteriaceae</taxon>
        <taxon>Leifsonia</taxon>
    </lineage>
</organism>
<keyword evidence="4" id="KW-1185">Reference proteome</keyword>
<feature type="compositionally biased region" description="Polar residues" evidence="1">
    <location>
        <begin position="430"/>
        <end position="443"/>
    </location>
</feature>
<sequence>MTTWQDQPPLTRRQAREAERSQESAASPSPLTRRAVTTEPTAGGEAPQLVTPYTGTIDTIGTNNADGSGDSTDAADEKSDYDALLSGRPAVPNYSGSSFAAGSLTSAPPAPPQAPAEVAPSEAPSFTTPAAATTPEFRQRSYAPGGSAGLQAATAAPASGADSIDAETDAAVESDGTPMRTLTRRELRAMLAEQEAAAAAESAIEVVVSTPTAQPEAEPTASDTGRRVTWSPPVPESEAENRPVWETAQTGFSLPPTVAVPVVPSAPAPSALIAEVPAPAAEAPAPAVVVAPPVASPFDFGHTDDVLPPKPVGHWSIDADHEDDRDVTGAQPSFDQLLSRGIAAGGVSAGGVPTTTSALILPSIPQSGDGAVALTTGEVLVTGSFDLPRSLGSTGAHPDRVDSSEIDRLFELEDAGPATGAQPIRASRAVSGQTSTRDVIQPPQKQSRWTVPFILSISAGVLAVGVVALIIAGLVSGIF</sequence>
<name>A0ABU9W1T9_9MICO</name>
<evidence type="ECO:0000256" key="2">
    <source>
        <dbReference type="SAM" id="Phobius"/>
    </source>
</evidence>
<protein>
    <submittedName>
        <fullName evidence="3">Uncharacterized protein</fullName>
    </submittedName>
</protein>
<reference evidence="3 4" key="1">
    <citation type="submission" date="2024-03" db="EMBL/GenBank/DDBJ databases">
        <title>YIM 134122 draft genome.</title>
        <authorList>
            <person name="Zuo S."/>
            <person name="Xiong L."/>
        </authorList>
    </citation>
    <scope>NUCLEOTIDE SEQUENCE [LARGE SCALE GENOMIC DNA]</scope>
    <source>
        <strain evidence="3 4">YIM 134122</strain>
    </source>
</reference>
<evidence type="ECO:0000313" key="3">
    <source>
        <dbReference type="EMBL" id="MEN1945962.1"/>
    </source>
</evidence>
<feature type="compositionally biased region" description="Polar residues" evidence="1">
    <location>
        <begin position="94"/>
        <end position="105"/>
    </location>
</feature>
<feature type="compositionally biased region" description="Polar residues" evidence="1">
    <location>
        <begin position="51"/>
        <end position="64"/>
    </location>
</feature>
<feature type="compositionally biased region" description="Low complexity" evidence="1">
    <location>
        <begin position="115"/>
        <end position="136"/>
    </location>
</feature>
<keyword evidence="2" id="KW-0472">Membrane</keyword>
<keyword evidence="2" id="KW-0812">Transmembrane</keyword>
<gene>
    <name evidence="3" type="ORF">WJX64_05340</name>
</gene>
<evidence type="ECO:0000313" key="4">
    <source>
        <dbReference type="Proteomes" id="UP001425155"/>
    </source>
</evidence>
<feature type="region of interest" description="Disordered" evidence="1">
    <location>
        <begin position="417"/>
        <end position="443"/>
    </location>
</feature>
<accession>A0ABU9W1T9</accession>
<proteinExistence type="predicted"/>
<dbReference type="RefSeq" id="WP_342112457.1">
    <property type="nucleotide sequence ID" value="NZ_JBCAUN010000001.1"/>
</dbReference>
<comment type="caution">
    <text evidence="3">The sequence shown here is derived from an EMBL/GenBank/DDBJ whole genome shotgun (WGS) entry which is preliminary data.</text>
</comment>
<feature type="region of interest" description="Disordered" evidence="1">
    <location>
        <begin position="1"/>
        <end position="180"/>
    </location>
</feature>
<feature type="region of interest" description="Disordered" evidence="1">
    <location>
        <begin position="209"/>
        <end position="242"/>
    </location>
</feature>